<reference evidence="1" key="1">
    <citation type="submission" date="2018-02" db="EMBL/GenBank/DDBJ databases">
        <title>The genomes of Aspergillus section Nigri reveals drivers in fungal speciation.</title>
        <authorList>
            <consortium name="DOE Joint Genome Institute"/>
            <person name="Vesth T.C."/>
            <person name="Nybo J."/>
            <person name="Theobald S."/>
            <person name="Brandl J."/>
            <person name="Frisvad J.C."/>
            <person name="Nielsen K.F."/>
            <person name="Lyhne E.K."/>
            <person name="Kogle M.E."/>
            <person name="Kuo A."/>
            <person name="Riley R."/>
            <person name="Clum A."/>
            <person name="Nolan M."/>
            <person name="Lipzen A."/>
            <person name="Salamov A."/>
            <person name="Henrissat B."/>
            <person name="Wiebenga A."/>
            <person name="De vries R.P."/>
            <person name="Grigoriev I.V."/>
            <person name="Mortensen U.H."/>
            <person name="Andersen M.R."/>
            <person name="Baker S.E."/>
        </authorList>
    </citation>
    <scope>NUCLEOTIDE SEQUENCE</scope>
    <source>
        <strain evidence="1">CBS 115574</strain>
    </source>
</reference>
<accession>A0ACD1I1F4</accession>
<sequence>MSLVEDQFETGTLHHFWDWALPGIMGIFWMDNMTLANVAAYESFKMKVLIYSFK</sequence>
<protein>
    <submittedName>
        <fullName evidence="1">Uncharacterized protein</fullName>
    </submittedName>
</protein>
<keyword evidence="2" id="KW-1185">Reference proteome</keyword>
<name>A0ACD1I1F4_9EURO</name>
<dbReference type="EMBL" id="KZ824578">
    <property type="protein sequence ID" value="RAK84113.1"/>
    <property type="molecule type" value="Genomic_DNA"/>
</dbReference>
<evidence type="ECO:0000313" key="2">
    <source>
        <dbReference type="Proteomes" id="UP000249748"/>
    </source>
</evidence>
<proteinExistence type="predicted"/>
<dbReference type="Proteomes" id="UP000249748">
    <property type="component" value="Unassembled WGS sequence"/>
</dbReference>
<organism evidence="1 2">
    <name type="scientific">Aspergillus costaricaensis CBS 115574</name>
    <dbReference type="NCBI Taxonomy" id="1448317"/>
    <lineage>
        <taxon>Eukaryota</taxon>
        <taxon>Fungi</taxon>
        <taxon>Dikarya</taxon>
        <taxon>Ascomycota</taxon>
        <taxon>Pezizomycotina</taxon>
        <taxon>Eurotiomycetes</taxon>
        <taxon>Eurotiomycetidae</taxon>
        <taxon>Eurotiales</taxon>
        <taxon>Aspergillaceae</taxon>
        <taxon>Aspergillus</taxon>
        <taxon>Aspergillus subgen. Circumdati</taxon>
    </lineage>
</organism>
<evidence type="ECO:0000313" key="1">
    <source>
        <dbReference type="EMBL" id="RAK84113.1"/>
    </source>
</evidence>
<gene>
    <name evidence="1" type="ORF">BO79DRAFT_259539</name>
</gene>